<name>A0ABR9K0I0_9ACTN</name>
<evidence type="ECO:0000256" key="1">
    <source>
        <dbReference type="SAM" id="MobiDB-lite"/>
    </source>
</evidence>
<feature type="transmembrane region" description="Helical" evidence="2">
    <location>
        <begin position="28"/>
        <end position="49"/>
    </location>
</feature>
<feature type="transmembrane region" description="Helical" evidence="2">
    <location>
        <begin position="177"/>
        <end position="194"/>
    </location>
</feature>
<keyword evidence="2" id="KW-0472">Membrane</keyword>
<gene>
    <name evidence="3" type="ORF">H4W34_006167</name>
</gene>
<proteinExistence type="predicted"/>
<keyword evidence="4" id="KW-1185">Reference proteome</keyword>
<sequence>MTTPPATPAQPHTRPDTPTEPAGHPLRWLTACAILYSLTHHIGFGLAWLGTIGHTRWADWADLLTPYTVLLTAAAALHTARADRTAWTLYLTGAITYAEGHGIHLAANSVGNDTPGLPVVHLWDEVAGHYIWYAGAALVIAALTRALARHPAPPAHLALVPALATGLTWTTNSLEGGTALMGIIVAAALTAWGWRTRHHLGRTLIIAFAPAALALTAYGIWHHGFPQPTELGWI</sequence>
<evidence type="ECO:0000256" key="2">
    <source>
        <dbReference type="SAM" id="Phobius"/>
    </source>
</evidence>
<feature type="transmembrane region" description="Helical" evidence="2">
    <location>
        <begin position="155"/>
        <end position="171"/>
    </location>
</feature>
<evidence type="ECO:0000313" key="3">
    <source>
        <dbReference type="EMBL" id="MBE1536334.1"/>
    </source>
</evidence>
<protein>
    <submittedName>
        <fullName evidence="3">Uncharacterized protein</fullName>
    </submittedName>
</protein>
<feature type="transmembrane region" description="Helical" evidence="2">
    <location>
        <begin position="130"/>
        <end position="148"/>
    </location>
</feature>
<comment type="caution">
    <text evidence="3">The sequence shown here is derived from an EMBL/GenBank/DDBJ whole genome shotgun (WGS) entry which is preliminary data.</text>
</comment>
<feature type="transmembrane region" description="Helical" evidence="2">
    <location>
        <begin position="61"/>
        <end position="80"/>
    </location>
</feature>
<evidence type="ECO:0000313" key="4">
    <source>
        <dbReference type="Proteomes" id="UP000627838"/>
    </source>
</evidence>
<organism evidence="3 4">
    <name type="scientific">Actinomadura algeriensis</name>
    <dbReference type="NCBI Taxonomy" id="1679523"/>
    <lineage>
        <taxon>Bacteria</taxon>
        <taxon>Bacillati</taxon>
        <taxon>Actinomycetota</taxon>
        <taxon>Actinomycetes</taxon>
        <taxon>Streptosporangiales</taxon>
        <taxon>Thermomonosporaceae</taxon>
        <taxon>Actinomadura</taxon>
    </lineage>
</organism>
<keyword evidence="2" id="KW-1133">Transmembrane helix</keyword>
<dbReference type="Proteomes" id="UP000627838">
    <property type="component" value="Unassembled WGS sequence"/>
</dbReference>
<feature type="transmembrane region" description="Helical" evidence="2">
    <location>
        <begin position="203"/>
        <end position="221"/>
    </location>
</feature>
<accession>A0ABR9K0I0</accession>
<feature type="region of interest" description="Disordered" evidence="1">
    <location>
        <begin position="1"/>
        <end position="22"/>
    </location>
</feature>
<keyword evidence="2" id="KW-0812">Transmembrane</keyword>
<reference evidence="3 4" key="1">
    <citation type="submission" date="2020-10" db="EMBL/GenBank/DDBJ databases">
        <title>Sequencing the genomes of 1000 actinobacteria strains.</title>
        <authorList>
            <person name="Klenk H.-P."/>
        </authorList>
    </citation>
    <scope>NUCLEOTIDE SEQUENCE [LARGE SCALE GENOMIC DNA]</scope>
    <source>
        <strain evidence="3 4">DSM 46744</strain>
    </source>
</reference>
<dbReference type="EMBL" id="JADBDZ010000001">
    <property type="protein sequence ID" value="MBE1536334.1"/>
    <property type="molecule type" value="Genomic_DNA"/>
</dbReference>